<gene>
    <name evidence="1" type="primary">WBGene00273880</name>
</gene>
<sequence length="110" mass="12842">MFQMLFYFVYNAIFAIFGMTIFHFMECEPPMSLEERKKSVDFQREKQLDNNNEMNHSLTARTCGLYGITASEFSSTTVGDTVPFRRLLDVICEDEYDREKEKGVSHSENS</sequence>
<protein>
    <submittedName>
        <fullName evidence="1">Uncharacterized protein</fullName>
    </submittedName>
</protein>
<keyword evidence="2" id="KW-1185">Reference proteome</keyword>
<reference evidence="1" key="2">
    <citation type="submission" date="2022-06" db="UniProtKB">
        <authorList>
            <consortium name="EnsemblMetazoa"/>
        </authorList>
    </citation>
    <scope>IDENTIFICATION</scope>
    <source>
        <strain evidence="1">PS312</strain>
    </source>
</reference>
<dbReference type="Proteomes" id="UP000005239">
    <property type="component" value="Unassembled WGS sequence"/>
</dbReference>
<accession>A0A8R1UM63</accession>
<evidence type="ECO:0000313" key="2">
    <source>
        <dbReference type="Proteomes" id="UP000005239"/>
    </source>
</evidence>
<reference evidence="2" key="1">
    <citation type="journal article" date="2008" name="Nat. Genet.">
        <title>The Pristionchus pacificus genome provides a unique perspective on nematode lifestyle and parasitism.</title>
        <authorList>
            <person name="Dieterich C."/>
            <person name="Clifton S.W."/>
            <person name="Schuster L.N."/>
            <person name="Chinwalla A."/>
            <person name="Delehaunty K."/>
            <person name="Dinkelacker I."/>
            <person name="Fulton L."/>
            <person name="Fulton R."/>
            <person name="Godfrey J."/>
            <person name="Minx P."/>
            <person name="Mitreva M."/>
            <person name="Roeseler W."/>
            <person name="Tian H."/>
            <person name="Witte H."/>
            <person name="Yang S.P."/>
            <person name="Wilson R.K."/>
            <person name="Sommer R.J."/>
        </authorList>
    </citation>
    <scope>NUCLEOTIDE SEQUENCE [LARGE SCALE GENOMIC DNA]</scope>
    <source>
        <strain evidence="2">PS312</strain>
    </source>
</reference>
<evidence type="ECO:0000313" key="1">
    <source>
        <dbReference type="EnsemblMetazoa" id="PPA35511.1"/>
    </source>
</evidence>
<dbReference type="EnsemblMetazoa" id="PPA35511.1">
    <property type="protein sequence ID" value="PPA35511.1"/>
    <property type="gene ID" value="WBGene00273880"/>
</dbReference>
<proteinExistence type="predicted"/>
<accession>A0A2A6B8L0</accession>
<dbReference type="AlphaFoldDB" id="A0A2A6B8L0"/>
<organism evidence="1 2">
    <name type="scientific">Pristionchus pacificus</name>
    <name type="common">Parasitic nematode worm</name>
    <dbReference type="NCBI Taxonomy" id="54126"/>
    <lineage>
        <taxon>Eukaryota</taxon>
        <taxon>Metazoa</taxon>
        <taxon>Ecdysozoa</taxon>
        <taxon>Nematoda</taxon>
        <taxon>Chromadorea</taxon>
        <taxon>Rhabditida</taxon>
        <taxon>Rhabditina</taxon>
        <taxon>Diplogasteromorpha</taxon>
        <taxon>Diplogasteroidea</taxon>
        <taxon>Neodiplogasteridae</taxon>
        <taxon>Pristionchus</taxon>
    </lineage>
</organism>
<name>A0A2A6B8L0_PRIPA</name>